<name>A0A6V7XDS2_MELEN</name>
<evidence type="ECO:0000313" key="2">
    <source>
        <dbReference type="Proteomes" id="UP000580250"/>
    </source>
</evidence>
<dbReference type="AlphaFoldDB" id="A0A6V7XDS2"/>
<protein>
    <submittedName>
        <fullName evidence="1">Uncharacterized protein</fullName>
    </submittedName>
</protein>
<gene>
    <name evidence="1" type="ORF">MENT_LOCUS50653</name>
</gene>
<proteinExistence type="predicted"/>
<sequence>MFVIICVFLNIGTLISYRKHCKKNTAIKTNQQLDHEKTEYKLMVYAIATFIGHLIIVLEQVNI</sequence>
<reference evidence="1 2" key="1">
    <citation type="submission" date="2020-08" db="EMBL/GenBank/DDBJ databases">
        <authorList>
            <person name="Koutsovoulos G."/>
            <person name="Danchin GJ E."/>
        </authorList>
    </citation>
    <scope>NUCLEOTIDE SEQUENCE [LARGE SCALE GENOMIC DNA]</scope>
</reference>
<dbReference type="OrthoDB" id="10616366at2759"/>
<evidence type="ECO:0000313" key="1">
    <source>
        <dbReference type="EMBL" id="CAD2197413.1"/>
    </source>
</evidence>
<accession>A0A6V7XDS2</accession>
<organism evidence="1 2">
    <name type="scientific">Meloidogyne enterolobii</name>
    <name type="common">Root-knot nematode worm</name>
    <name type="synonym">Meloidogyne mayaguensis</name>
    <dbReference type="NCBI Taxonomy" id="390850"/>
    <lineage>
        <taxon>Eukaryota</taxon>
        <taxon>Metazoa</taxon>
        <taxon>Ecdysozoa</taxon>
        <taxon>Nematoda</taxon>
        <taxon>Chromadorea</taxon>
        <taxon>Rhabditida</taxon>
        <taxon>Tylenchina</taxon>
        <taxon>Tylenchomorpha</taxon>
        <taxon>Tylenchoidea</taxon>
        <taxon>Meloidogynidae</taxon>
        <taxon>Meloidogyninae</taxon>
        <taxon>Meloidogyne</taxon>
    </lineage>
</organism>
<dbReference type="EMBL" id="CAJEWN010001430">
    <property type="protein sequence ID" value="CAD2197413.1"/>
    <property type="molecule type" value="Genomic_DNA"/>
</dbReference>
<comment type="caution">
    <text evidence="1">The sequence shown here is derived from an EMBL/GenBank/DDBJ whole genome shotgun (WGS) entry which is preliminary data.</text>
</comment>
<dbReference type="Proteomes" id="UP000580250">
    <property type="component" value="Unassembled WGS sequence"/>
</dbReference>